<proteinExistence type="predicted"/>
<dbReference type="Gramene" id="Psat05G0633400-T1">
    <property type="protein sequence ID" value="KAI5411153.1"/>
    <property type="gene ID" value="KIW84_056334"/>
</dbReference>
<dbReference type="EMBL" id="JAMSHJ010000005">
    <property type="protein sequence ID" value="KAI5411153.1"/>
    <property type="molecule type" value="Genomic_DNA"/>
</dbReference>
<feature type="domain" description="DUF4218" evidence="1">
    <location>
        <begin position="31"/>
        <end position="130"/>
    </location>
</feature>
<keyword evidence="3" id="KW-1185">Reference proteome</keyword>
<evidence type="ECO:0000259" key="1">
    <source>
        <dbReference type="Pfam" id="PF13960"/>
    </source>
</evidence>
<dbReference type="InterPro" id="IPR025452">
    <property type="entry name" value="DUF4218"/>
</dbReference>
<name>A0A9D4X069_PEA</name>
<dbReference type="Proteomes" id="UP001058974">
    <property type="component" value="Chromosome 5"/>
</dbReference>
<protein>
    <recommendedName>
        <fullName evidence="1">DUF4218 domain-containing protein</fullName>
    </recommendedName>
</protein>
<organism evidence="2 3">
    <name type="scientific">Pisum sativum</name>
    <name type="common">Garden pea</name>
    <name type="synonym">Lathyrus oleraceus</name>
    <dbReference type="NCBI Taxonomy" id="3888"/>
    <lineage>
        <taxon>Eukaryota</taxon>
        <taxon>Viridiplantae</taxon>
        <taxon>Streptophyta</taxon>
        <taxon>Embryophyta</taxon>
        <taxon>Tracheophyta</taxon>
        <taxon>Spermatophyta</taxon>
        <taxon>Magnoliopsida</taxon>
        <taxon>eudicotyledons</taxon>
        <taxon>Gunneridae</taxon>
        <taxon>Pentapetalae</taxon>
        <taxon>rosids</taxon>
        <taxon>fabids</taxon>
        <taxon>Fabales</taxon>
        <taxon>Fabaceae</taxon>
        <taxon>Papilionoideae</taxon>
        <taxon>50 kb inversion clade</taxon>
        <taxon>NPAAA clade</taxon>
        <taxon>Hologalegina</taxon>
        <taxon>IRL clade</taxon>
        <taxon>Fabeae</taxon>
        <taxon>Lathyrus</taxon>
    </lineage>
</organism>
<dbReference type="Pfam" id="PF13960">
    <property type="entry name" value="DUF4218"/>
    <property type="match status" value="1"/>
</dbReference>
<dbReference type="AlphaFoldDB" id="A0A9D4X069"/>
<dbReference type="PANTHER" id="PTHR48258:SF9">
    <property type="entry name" value="OS01G0348150 PROTEIN"/>
    <property type="match status" value="1"/>
</dbReference>
<dbReference type="PANTHER" id="PTHR48258">
    <property type="entry name" value="DUF4218 DOMAIN-CONTAINING PROTEIN-RELATED"/>
    <property type="match status" value="1"/>
</dbReference>
<evidence type="ECO:0000313" key="2">
    <source>
        <dbReference type="EMBL" id="KAI5411153.1"/>
    </source>
</evidence>
<accession>A0A9D4X069</accession>
<gene>
    <name evidence="2" type="ORF">KIW84_056334</name>
</gene>
<reference evidence="2 3" key="1">
    <citation type="journal article" date="2022" name="Nat. Genet.">
        <title>Improved pea reference genome and pan-genome highlight genomic features and evolutionary characteristics.</title>
        <authorList>
            <person name="Yang T."/>
            <person name="Liu R."/>
            <person name="Luo Y."/>
            <person name="Hu S."/>
            <person name="Wang D."/>
            <person name="Wang C."/>
            <person name="Pandey M.K."/>
            <person name="Ge S."/>
            <person name="Xu Q."/>
            <person name="Li N."/>
            <person name="Li G."/>
            <person name="Huang Y."/>
            <person name="Saxena R.K."/>
            <person name="Ji Y."/>
            <person name="Li M."/>
            <person name="Yan X."/>
            <person name="He Y."/>
            <person name="Liu Y."/>
            <person name="Wang X."/>
            <person name="Xiang C."/>
            <person name="Varshney R.K."/>
            <person name="Ding H."/>
            <person name="Gao S."/>
            <person name="Zong X."/>
        </authorList>
    </citation>
    <scope>NUCLEOTIDE SEQUENCE [LARGE SCALE GENOMIC DNA]</scope>
    <source>
        <strain evidence="2 3">cv. Zhongwan 6</strain>
    </source>
</reference>
<comment type="caution">
    <text evidence="2">The sequence shown here is derived from an EMBL/GenBank/DDBJ whole genome shotgun (WGS) entry which is preliminary data.</text>
</comment>
<sequence length="131" mass="15441">MQQLLLVATRGTLPRNVMVNLIRLCLFFNALCSQVIDHGNLDDLEHEATIILCQLEMFFPPAFLDIMVHLVVHLVREIRICDPVYLQQMYLIECYMKIFKGYTKNHDRSEASIVYKYITEESIEFYTNYLS</sequence>
<evidence type="ECO:0000313" key="3">
    <source>
        <dbReference type="Proteomes" id="UP001058974"/>
    </source>
</evidence>